<evidence type="ECO:0000256" key="1">
    <source>
        <dbReference type="SAM" id="Phobius"/>
    </source>
</evidence>
<feature type="transmembrane region" description="Helical" evidence="1">
    <location>
        <begin position="18"/>
        <end position="39"/>
    </location>
</feature>
<keyword evidence="1" id="KW-1133">Transmembrane helix</keyword>
<reference evidence="2 3" key="1">
    <citation type="journal article" date="2015" name="Nature">
        <title>rRNA introns, odd ribosomes, and small enigmatic genomes across a large radiation of phyla.</title>
        <authorList>
            <person name="Brown C.T."/>
            <person name="Hug L.A."/>
            <person name="Thomas B.C."/>
            <person name="Sharon I."/>
            <person name="Castelle C.J."/>
            <person name="Singh A."/>
            <person name="Wilkins M.J."/>
            <person name="Williams K.H."/>
            <person name="Banfield J.F."/>
        </authorList>
    </citation>
    <scope>NUCLEOTIDE SEQUENCE [LARGE SCALE GENOMIC DNA]</scope>
</reference>
<organism evidence="2 3">
    <name type="scientific">Candidatus Kaiserbacteria bacterium GW2011_GWB1_52_6</name>
    <dbReference type="NCBI Taxonomy" id="1618674"/>
    <lineage>
        <taxon>Bacteria</taxon>
        <taxon>Candidatus Kaiseribacteriota</taxon>
    </lineage>
</organism>
<evidence type="ECO:0000313" key="2">
    <source>
        <dbReference type="EMBL" id="KKW27766.1"/>
    </source>
</evidence>
<dbReference type="AlphaFoldDB" id="A0A0G1X9T8"/>
<comment type="caution">
    <text evidence="2">The sequence shown here is derived from an EMBL/GenBank/DDBJ whole genome shotgun (WGS) entry which is preliminary data.</text>
</comment>
<protein>
    <submittedName>
        <fullName evidence="2">Uncharacterized protein</fullName>
    </submittedName>
</protein>
<gene>
    <name evidence="2" type="ORF">UY70_C0008G0045</name>
</gene>
<name>A0A0G1X9T8_9BACT</name>
<keyword evidence="1" id="KW-0812">Transmembrane</keyword>
<dbReference type="Proteomes" id="UP000034185">
    <property type="component" value="Unassembled WGS sequence"/>
</dbReference>
<accession>A0A0G1X9T8</accession>
<sequence length="111" mass="12683">MFSGRAQSSGSILSLRDLVVIVVALGLLGFFDGAIGYTVGAYERAMFAVAPSAQRAASYGERHIDARQFPALYDIDRAEYYYEELEKIDPTYPYLYHQRARIEFLRDFERV</sequence>
<keyword evidence="1" id="KW-0472">Membrane</keyword>
<evidence type="ECO:0000313" key="3">
    <source>
        <dbReference type="Proteomes" id="UP000034185"/>
    </source>
</evidence>
<proteinExistence type="predicted"/>
<dbReference type="EMBL" id="LCRA01000008">
    <property type="protein sequence ID" value="KKW27766.1"/>
    <property type="molecule type" value="Genomic_DNA"/>
</dbReference>